<organism evidence="2">
    <name type="scientific">uncultured marine group II/III euryarchaeote AD1000_32_G05</name>
    <dbReference type="NCBI Taxonomy" id="1457755"/>
    <lineage>
        <taxon>Archaea</taxon>
        <taxon>Methanobacteriati</taxon>
        <taxon>Methanobacteriota</taxon>
        <taxon>environmental samples</taxon>
    </lineage>
</organism>
<keyword evidence="1" id="KW-0472">Membrane</keyword>
<sequence length="133" mass="13667">MDSTKGKPGIGTVLNAILIAATIEVLLPELHTPDDLIMQLLQVVIGVILVGIGSGLYLTANLGPGPRDGTMTGLNKVTGISIGRVRGGVEISVLAIGWAMGGTFWIGTIIFAILIGPCVAICLNIASRFGSND</sequence>
<feature type="transmembrane region" description="Helical" evidence="1">
    <location>
        <begin position="12"/>
        <end position="30"/>
    </location>
</feature>
<name>A0A075FPP1_9EURY</name>
<dbReference type="PANTHER" id="PTHR40078:SF1">
    <property type="entry name" value="INTEGRAL MEMBRANE PROTEIN"/>
    <property type="match status" value="1"/>
</dbReference>
<dbReference type="PANTHER" id="PTHR40078">
    <property type="entry name" value="INTEGRAL MEMBRANE PROTEIN-RELATED"/>
    <property type="match status" value="1"/>
</dbReference>
<keyword evidence="1" id="KW-1133">Transmembrane helix</keyword>
<evidence type="ECO:0000313" key="2">
    <source>
        <dbReference type="EMBL" id="AIE93188.1"/>
    </source>
</evidence>
<protein>
    <submittedName>
        <fullName evidence="2">Membrane protein</fullName>
    </submittedName>
</protein>
<accession>A0A075FPP1</accession>
<feature type="transmembrane region" description="Helical" evidence="1">
    <location>
        <begin position="104"/>
        <end position="126"/>
    </location>
</feature>
<keyword evidence="1" id="KW-0812">Transmembrane</keyword>
<proteinExistence type="predicted"/>
<dbReference type="EMBL" id="KF900388">
    <property type="protein sequence ID" value="AIE93188.1"/>
    <property type="molecule type" value="Genomic_DNA"/>
</dbReference>
<dbReference type="Pfam" id="PF19700">
    <property type="entry name" value="DUF6198"/>
    <property type="match status" value="1"/>
</dbReference>
<reference evidence="2" key="1">
    <citation type="journal article" date="2014" name="Genome Biol. Evol.">
        <title>Pangenome evidence for extensive interdomain horizontal transfer affecting lineage core and shell genes in uncultured planktonic thaumarchaeota and euryarchaeota.</title>
        <authorList>
            <person name="Deschamps P."/>
            <person name="Zivanovic Y."/>
            <person name="Moreira D."/>
            <person name="Rodriguez-Valera F."/>
            <person name="Lopez-Garcia P."/>
        </authorList>
    </citation>
    <scope>NUCLEOTIDE SEQUENCE</scope>
</reference>
<dbReference type="InterPro" id="IPR038750">
    <property type="entry name" value="YczE/YyaS-like"/>
</dbReference>
<evidence type="ECO:0000256" key="1">
    <source>
        <dbReference type="SAM" id="Phobius"/>
    </source>
</evidence>
<feature type="transmembrane region" description="Helical" evidence="1">
    <location>
        <begin position="36"/>
        <end position="58"/>
    </location>
</feature>
<dbReference type="AlphaFoldDB" id="A0A075FPP1"/>